<keyword evidence="1" id="KW-1133">Transmembrane helix</keyword>
<evidence type="ECO:0000313" key="3">
    <source>
        <dbReference type="Proteomes" id="UP000014137"/>
    </source>
</evidence>
<dbReference type="EMBL" id="ANMG01000033">
    <property type="protein sequence ID" value="EMD26434.1"/>
    <property type="molecule type" value="Genomic_DNA"/>
</dbReference>
<keyword evidence="1" id="KW-0812">Transmembrane</keyword>
<dbReference type="AlphaFoldDB" id="M2NV77"/>
<proteinExistence type="predicted"/>
<evidence type="ECO:0000256" key="1">
    <source>
        <dbReference type="SAM" id="Phobius"/>
    </source>
</evidence>
<feature type="transmembrane region" description="Helical" evidence="1">
    <location>
        <begin position="52"/>
        <end position="72"/>
    </location>
</feature>
<dbReference type="PATRIC" id="fig|1238180.3.peg.3894"/>
<feature type="transmembrane region" description="Helical" evidence="1">
    <location>
        <begin position="20"/>
        <end position="40"/>
    </location>
</feature>
<dbReference type="Proteomes" id="UP000014137">
    <property type="component" value="Unassembled WGS sequence"/>
</dbReference>
<comment type="caution">
    <text evidence="2">The sequence shown here is derived from an EMBL/GenBank/DDBJ whole genome shotgun (WGS) entry which is preliminary data.</text>
</comment>
<feature type="transmembrane region" description="Helical" evidence="1">
    <location>
        <begin position="92"/>
        <end position="111"/>
    </location>
</feature>
<accession>M2NV77</accession>
<reference evidence="2 3" key="1">
    <citation type="submission" date="2012-10" db="EMBL/GenBank/DDBJ databases">
        <title>Genome assembly of Amycolatopsis azurea DSM 43854.</title>
        <authorList>
            <person name="Khatri I."/>
            <person name="Kaur I."/>
            <person name="Subramanian S."/>
            <person name="Mayilraj S."/>
        </authorList>
    </citation>
    <scope>NUCLEOTIDE SEQUENCE [LARGE SCALE GENOMIC DNA]</scope>
    <source>
        <strain evidence="2 3">DSM 43854</strain>
    </source>
</reference>
<organism evidence="2 3">
    <name type="scientific">Amycolatopsis azurea DSM 43854</name>
    <dbReference type="NCBI Taxonomy" id="1238180"/>
    <lineage>
        <taxon>Bacteria</taxon>
        <taxon>Bacillati</taxon>
        <taxon>Actinomycetota</taxon>
        <taxon>Actinomycetes</taxon>
        <taxon>Pseudonocardiales</taxon>
        <taxon>Pseudonocardiaceae</taxon>
        <taxon>Amycolatopsis</taxon>
    </lineage>
</organism>
<gene>
    <name evidence="2" type="ORF">C791_3563</name>
</gene>
<keyword evidence="1" id="KW-0472">Membrane</keyword>
<protein>
    <submittedName>
        <fullName evidence="2">Uncharacterized protein</fullName>
    </submittedName>
</protein>
<name>M2NV77_9PSEU</name>
<evidence type="ECO:0000313" key="2">
    <source>
        <dbReference type="EMBL" id="EMD26434.1"/>
    </source>
</evidence>
<sequence length="121" mass="13317">MWLVKARGDYWRKQKGRKRPTSVFIATQFFWIGPVEFVMLDVLRTGRVGAEAVVFSLAVLLAALTSVTSIRLAARAGLDLFARLVFLPSNTWSSIISAVDLAMLAAAWFMAGRAGRGKGNR</sequence>